<gene>
    <name evidence="2" type="ORF">CRM82_17480</name>
</gene>
<dbReference type="Pfam" id="PF26078">
    <property type="entry name" value="Baseplate_J_M"/>
    <property type="match status" value="1"/>
</dbReference>
<dbReference type="STRING" id="1219032.GCA_001515545_00852"/>
<dbReference type="InterPro" id="IPR058531">
    <property type="entry name" value="Baseplate_J_M"/>
</dbReference>
<organism evidence="2 3">
    <name type="scientific">Comamonas terrigena</name>
    <dbReference type="NCBI Taxonomy" id="32013"/>
    <lineage>
        <taxon>Bacteria</taxon>
        <taxon>Pseudomonadati</taxon>
        <taxon>Pseudomonadota</taxon>
        <taxon>Betaproteobacteria</taxon>
        <taxon>Burkholderiales</taxon>
        <taxon>Comamonadaceae</taxon>
        <taxon>Comamonas</taxon>
    </lineage>
</organism>
<name>A0A2A7UY85_COMTR</name>
<keyword evidence="3" id="KW-1185">Reference proteome</keyword>
<dbReference type="PANTHER" id="PTHR35862">
    <property type="entry name" value="FELS-2 PROPHAGE PROTEIN"/>
    <property type="match status" value="1"/>
</dbReference>
<accession>A0A2A7UY85</accession>
<dbReference type="PIRSF" id="PIRSF020481">
    <property type="entry name" value="BAP"/>
    <property type="match status" value="1"/>
</dbReference>
<dbReference type="AlphaFoldDB" id="A0A2A7UY85"/>
<sequence>MSVDLSQLPAPNVVLPLDFEAEFARLKAQVVADMADDYPEMADVLELESEPATKILQRWAYENVAMQARINDSAKAVMLAYAVGEDLDVAAANNGVQRLVGETDGQLRRRAQMAFEGLTVAGSHGSYIFHGLGADADVLDAMPITTTPGTVRVYVLSRVGDGTASPELLEKVLAALSPDDVRPQNDTVEVASAEVLHFTVKALLRLYPGPASASALERAGAVLAAYLASCRRLGYDVAESGIKGALHVQGVQKVALETPVADVVVEPHQVAYCTSVDIQPAEGSYV</sequence>
<evidence type="ECO:0000313" key="2">
    <source>
        <dbReference type="EMBL" id="PEH90141.1"/>
    </source>
</evidence>
<dbReference type="PANTHER" id="PTHR35862:SF1">
    <property type="entry name" value="FELS-2 PROPHAGE PROTEIN"/>
    <property type="match status" value="1"/>
</dbReference>
<dbReference type="InterPro" id="IPR052726">
    <property type="entry name" value="Phage_Baseplate_Hub"/>
</dbReference>
<dbReference type="InterPro" id="IPR014507">
    <property type="entry name" value="Baseplate_assembly_J_pred"/>
</dbReference>
<proteinExistence type="predicted"/>
<protein>
    <submittedName>
        <fullName evidence="2">Baseplate assembly protein</fullName>
    </submittedName>
</protein>
<reference evidence="3" key="1">
    <citation type="submission" date="2017-09" db="EMBL/GenBank/DDBJ databases">
        <title>FDA dAtabase for Regulatory Grade micrObial Sequences (FDA-ARGOS): Supporting development and validation of Infectious Disease Dx tests.</title>
        <authorList>
            <person name="Minogue T."/>
            <person name="Wolcott M."/>
            <person name="Wasieloski L."/>
            <person name="Aguilar W."/>
            <person name="Moore D."/>
            <person name="Tallon L."/>
            <person name="Sadzewicz L."/>
            <person name="Ott S."/>
            <person name="Zhao X."/>
            <person name="Nagaraj S."/>
            <person name="Vavikolanu K."/>
            <person name="Aluvathingal J."/>
            <person name="Nadendla S."/>
            <person name="Sichtig H."/>
        </authorList>
    </citation>
    <scope>NUCLEOTIDE SEQUENCE [LARGE SCALE GENOMIC DNA]</scope>
    <source>
        <strain evidence="3">FDAARGOS_394</strain>
    </source>
</reference>
<dbReference type="Proteomes" id="UP000220246">
    <property type="component" value="Unassembled WGS sequence"/>
</dbReference>
<comment type="caution">
    <text evidence="2">The sequence shown here is derived from an EMBL/GenBank/DDBJ whole genome shotgun (WGS) entry which is preliminary data.</text>
</comment>
<dbReference type="OrthoDB" id="9793802at2"/>
<evidence type="ECO:0000313" key="3">
    <source>
        <dbReference type="Proteomes" id="UP000220246"/>
    </source>
</evidence>
<evidence type="ECO:0000259" key="1">
    <source>
        <dbReference type="Pfam" id="PF26078"/>
    </source>
</evidence>
<dbReference type="EMBL" id="PDEA01000001">
    <property type="protein sequence ID" value="PEH90141.1"/>
    <property type="molecule type" value="Genomic_DNA"/>
</dbReference>
<dbReference type="RefSeq" id="WP_066533762.1">
    <property type="nucleotide sequence ID" value="NZ_PDEA01000001.1"/>
</dbReference>
<dbReference type="GeneID" id="80802415"/>
<feature type="domain" description="Baseplate J-like central" evidence="1">
    <location>
        <begin position="121"/>
        <end position="191"/>
    </location>
</feature>